<keyword evidence="3" id="KW-1185">Reference proteome</keyword>
<comment type="caution">
    <text evidence="2">The sequence shown here is derived from an EMBL/GenBank/DDBJ whole genome shotgun (WGS) entry which is preliminary data.</text>
</comment>
<feature type="region of interest" description="Disordered" evidence="1">
    <location>
        <begin position="69"/>
        <end position="119"/>
    </location>
</feature>
<organism evidence="2 3">
    <name type="scientific">Tremella mesenterica</name>
    <name type="common">Jelly fungus</name>
    <dbReference type="NCBI Taxonomy" id="5217"/>
    <lineage>
        <taxon>Eukaryota</taxon>
        <taxon>Fungi</taxon>
        <taxon>Dikarya</taxon>
        <taxon>Basidiomycota</taxon>
        <taxon>Agaricomycotina</taxon>
        <taxon>Tremellomycetes</taxon>
        <taxon>Tremellales</taxon>
        <taxon>Tremellaceae</taxon>
        <taxon>Tremella</taxon>
    </lineage>
</organism>
<dbReference type="Proteomes" id="UP000289152">
    <property type="component" value="Unassembled WGS sequence"/>
</dbReference>
<evidence type="ECO:0000313" key="2">
    <source>
        <dbReference type="EMBL" id="RXK37575.1"/>
    </source>
</evidence>
<dbReference type="VEuPathDB" id="FungiDB:TREMEDRAFT_63234"/>
<feature type="region of interest" description="Disordered" evidence="1">
    <location>
        <begin position="1"/>
        <end position="25"/>
    </location>
</feature>
<protein>
    <submittedName>
        <fullName evidence="2">Uncharacterized protein</fullName>
    </submittedName>
</protein>
<name>A0A4Q1BIW8_TREME</name>
<gene>
    <name evidence="2" type="ORF">M231_05117</name>
</gene>
<feature type="compositionally biased region" description="Polar residues" evidence="1">
    <location>
        <begin position="1"/>
        <end position="20"/>
    </location>
</feature>
<proteinExistence type="predicted"/>
<dbReference type="AlphaFoldDB" id="A0A4Q1BIW8"/>
<sequence length="143" mass="16467">MAQGILQSLPSETKDSTATSVADDAVRCEMNHDVVETGGKNKDEIVKRTNDEERDEINERDKREKVEMKENGKVGRINPTFLSTQAPGVPIRDVGEKKDDKITLSESQREEMRMERERDNEVTWLDKVKTWFYVPKNLEGKLE</sequence>
<feature type="compositionally biased region" description="Basic and acidic residues" evidence="1">
    <location>
        <begin position="93"/>
        <end position="119"/>
    </location>
</feature>
<reference evidence="2 3" key="1">
    <citation type="submission" date="2016-06" db="EMBL/GenBank/DDBJ databases">
        <title>Evolution of pathogenesis and genome organization in the Tremellales.</title>
        <authorList>
            <person name="Cuomo C."/>
            <person name="Litvintseva A."/>
            <person name="Heitman J."/>
            <person name="Chen Y."/>
            <person name="Sun S."/>
            <person name="Springer D."/>
            <person name="Dromer F."/>
            <person name="Young S."/>
            <person name="Zeng Q."/>
            <person name="Chapman S."/>
            <person name="Gujja S."/>
            <person name="Saif S."/>
            <person name="Birren B."/>
        </authorList>
    </citation>
    <scope>NUCLEOTIDE SEQUENCE [LARGE SCALE GENOMIC DNA]</scope>
    <source>
        <strain evidence="2 3">ATCC 28783</strain>
    </source>
</reference>
<evidence type="ECO:0000313" key="3">
    <source>
        <dbReference type="Proteomes" id="UP000289152"/>
    </source>
</evidence>
<dbReference type="InParanoid" id="A0A4Q1BIW8"/>
<accession>A0A4Q1BIW8</accession>
<evidence type="ECO:0000256" key="1">
    <source>
        <dbReference type="SAM" id="MobiDB-lite"/>
    </source>
</evidence>
<dbReference type="EMBL" id="SDIL01000065">
    <property type="protein sequence ID" value="RXK37575.1"/>
    <property type="molecule type" value="Genomic_DNA"/>
</dbReference>